<dbReference type="Proteomes" id="UP000466442">
    <property type="component" value="Unassembled WGS sequence"/>
</dbReference>
<dbReference type="InterPro" id="IPR013604">
    <property type="entry name" value="7TM_chemorcpt"/>
</dbReference>
<dbReference type="GO" id="GO:0050909">
    <property type="term" value="P:sensory perception of taste"/>
    <property type="evidence" value="ECO:0007669"/>
    <property type="project" value="InterPro"/>
</dbReference>
<dbReference type="GO" id="GO:0005886">
    <property type="term" value="C:plasma membrane"/>
    <property type="evidence" value="ECO:0007669"/>
    <property type="project" value="UniProtKB-SubCell"/>
</dbReference>
<name>A0A6A4KJF7_APOLU</name>
<keyword evidence="2" id="KW-1003">Cell membrane</keyword>
<evidence type="ECO:0000256" key="4">
    <source>
        <dbReference type="ARBA" id="ARBA00022989"/>
    </source>
</evidence>
<protein>
    <submittedName>
        <fullName evidence="6">Uncharacterized protein</fullName>
    </submittedName>
</protein>
<dbReference type="AlphaFoldDB" id="A0A6A4KJF7"/>
<comment type="subcellular location">
    <subcellularLocation>
        <location evidence="1">Cell membrane</location>
        <topology evidence="1">Multi-pass membrane protein</topology>
    </subcellularLocation>
</comment>
<keyword evidence="7" id="KW-1185">Reference proteome</keyword>
<evidence type="ECO:0000256" key="1">
    <source>
        <dbReference type="ARBA" id="ARBA00004651"/>
    </source>
</evidence>
<evidence type="ECO:0000256" key="5">
    <source>
        <dbReference type="ARBA" id="ARBA00023136"/>
    </source>
</evidence>
<evidence type="ECO:0000313" key="7">
    <source>
        <dbReference type="Proteomes" id="UP000466442"/>
    </source>
</evidence>
<proteinExistence type="predicted"/>
<evidence type="ECO:0000256" key="2">
    <source>
        <dbReference type="ARBA" id="ARBA00022475"/>
    </source>
</evidence>
<gene>
    <name evidence="6" type="ORF">GE061_016459</name>
</gene>
<organism evidence="6 7">
    <name type="scientific">Apolygus lucorum</name>
    <name type="common">Small green plant bug</name>
    <name type="synonym">Lygocoris lucorum</name>
    <dbReference type="NCBI Taxonomy" id="248454"/>
    <lineage>
        <taxon>Eukaryota</taxon>
        <taxon>Metazoa</taxon>
        <taxon>Ecdysozoa</taxon>
        <taxon>Arthropoda</taxon>
        <taxon>Hexapoda</taxon>
        <taxon>Insecta</taxon>
        <taxon>Pterygota</taxon>
        <taxon>Neoptera</taxon>
        <taxon>Paraneoptera</taxon>
        <taxon>Hemiptera</taxon>
        <taxon>Heteroptera</taxon>
        <taxon>Panheteroptera</taxon>
        <taxon>Cimicomorpha</taxon>
        <taxon>Miridae</taxon>
        <taxon>Mirini</taxon>
        <taxon>Apolygus</taxon>
    </lineage>
</organism>
<keyword evidence="5" id="KW-0472">Membrane</keyword>
<evidence type="ECO:0000256" key="3">
    <source>
        <dbReference type="ARBA" id="ARBA00022692"/>
    </source>
</evidence>
<reference evidence="6" key="1">
    <citation type="journal article" date="2021" name="Mol. Ecol. Resour.">
        <title>Apolygus lucorum genome provides insights into omnivorousness and mesophyll feeding.</title>
        <authorList>
            <person name="Liu Y."/>
            <person name="Liu H."/>
            <person name="Wang H."/>
            <person name="Huang T."/>
            <person name="Liu B."/>
            <person name="Yang B."/>
            <person name="Yin L."/>
            <person name="Li B."/>
            <person name="Zhang Y."/>
            <person name="Zhang S."/>
            <person name="Jiang F."/>
            <person name="Zhang X."/>
            <person name="Ren Y."/>
            <person name="Wang B."/>
            <person name="Wang S."/>
            <person name="Lu Y."/>
            <person name="Wu K."/>
            <person name="Fan W."/>
            <person name="Wang G."/>
        </authorList>
    </citation>
    <scope>NUCLEOTIDE SEQUENCE</scope>
    <source>
        <strain evidence="6">12Hb</strain>
    </source>
</reference>
<dbReference type="EMBL" id="WIXP02000007">
    <property type="protein sequence ID" value="KAF6208010.1"/>
    <property type="molecule type" value="Genomic_DNA"/>
</dbReference>
<sequence length="248" mass="28366">MYVILVHDIERYYREGYRNSDYTHHYIVSFLHIGCNTKIFGIAMTFSVFTDLLGDYFLTLNSLVMSDTSNASKRSLHVISETYDCLFDVVHQINSVFASTLLVLVLNCFVKCTDNFYKIIKGDDSLYWCIYFALWMAVVVMQLLMLVQSVNYPLKQANLYEWLMYKRMKNEPTSSAGPSQTKLTLHLMRRKKAKFDLCGFTTLDNGLLGKISAATLTYSIVLSQLSTYPPVSINMEAEVSAMTKNCSL</sequence>
<dbReference type="Pfam" id="PF08395">
    <property type="entry name" value="7tm_7"/>
    <property type="match status" value="1"/>
</dbReference>
<keyword evidence="3" id="KW-0812">Transmembrane</keyword>
<comment type="caution">
    <text evidence="6">The sequence shown here is derived from an EMBL/GenBank/DDBJ whole genome shotgun (WGS) entry which is preliminary data.</text>
</comment>
<keyword evidence="4" id="KW-1133">Transmembrane helix</keyword>
<accession>A0A6A4KJF7</accession>
<evidence type="ECO:0000313" key="6">
    <source>
        <dbReference type="EMBL" id="KAF6208010.1"/>
    </source>
</evidence>